<evidence type="ECO:0000313" key="2">
    <source>
        <dbReference type="EMBL" id="CAE7199389.1"/>
    </source>
</evidence>
<dbReference type="AlphaFoldDB" id="A0A8H3EB04"/>
<name>A0A8H3EB04_9AGAM</name>
<dbReference type="Proteomes" id="UP000663827">
    <property type="component" value="Unassembled WGS sequence"/>
</dbReference>
<proteinExistence type="predicted"/>
<evidence type="ECO:0000313" key="3">
    <source>
        <dbReference type="Proteomes" id="UP000663827"/>
    </source>
</evidence>
<comment type="caution">
    <text evidence="2">The sequence shown here is derived from an EMBL/GenBank/DDBJ whole genome shotgun (WGS) entry which is preliminary data.</text>
</comment>
<feature type="non-terminal residue" evidence="2">
    <location>
        <position position="1"/>
    </location>
</feature>
<protein>
    <submittedName>
        <fullName evidence="2">Uncharacterized protein</fullName>
    </submittedName>
</protein>
<organism evidence="2 3">
    <name type="scientific">Rhizoctonia solani</name>
    <dbReference type="NCBI Taxonomy" id="456999"/>
    <lineage>
        <taxon>Eukaryota</taxon>
        <taxon>Fungi</taxon>
        <taxon>Dikarya</taxon>
        <taxon>Basidiomycota</taxon>
        <taxon>Agaricomycotina</taxon>
        <taxon>Agaricomycetes</taxon>
        <taxon>Cantharellales</taxon>
        <taxon>Ceratobasidiaceae</taxon>
        <taxon>Rhizoctonia</taxon>
    </lineage>
</organism>
<sequence length="69" mass="8252">MAHMEPNQVPRQTLDRVRGLRPNSEDELQNVNMTEEEENKKRHELKNKRRNYMGYYDEFVSGQAGMKRA</sequence>
<dbReference type="EMBL" id="CAJNJQ010003476">
    <property type="protein sequence ID" value="CAE7199389.1"/>
    <property type="molecule type" value="Genomic_DNA"/>
</dbReference>
<accession>A0A8H3EB04</accession>
<gene>
    <name evidence="2" type="ORF">RDB_LOCUS137030</name>
</gene>
<evidence type="ECO:0000256" key="1">
    <source>
        <dbReference type="SAM" id="MobiDB-lite"/>
    </source>
</evidence>
<feature type="region of interest" description="Disordered" evidence="1">
    <location>
        <begin position="1"/>
        <end position="25"/>
    </location>
</feature>
<reference evidence="2" key="1">
    <citation type="submission" date="2021-01" db="EMBL/GenBank/DDBJ databases">
        <authorList>
            <person name="Kaushik A."/>
        </authorList>
    </citation>
    <scope>NUCLEOTIDE SEQUENCE</scope>
    <source>
        <strain evidence="2">AG5</strain>
    </source>
</reference>